<organism evidence="2 3">
    <name type="scientific">Helianthus annuus</name>
    <name type="common">Common sunflower</name>
    <dbReference type="NCBI Taxonomy" id="4232"/>
    <lineage>
        <taxon>Eukaryota</taxon>
        <taxon>Viridiplantae</taxon>
        <taxon>Streptophyta</taxon>
        <taxon>Embryophyta</taxon>
        <taxon>Tracheophyta</taxon>
        <taxon>Spermatophyta</taxon>
        <taxon>Magnoliopsida</taxon>
        <taxon>eudicotyledons</taxon>
        <taxon>Gunneridae</taxon>
        <taxon>Pentapetalae</taxon>
        <taxon>asterids</taxon>
        <taxon>campanulids</taxon>
        <taxon>Asterales</taxon>
        <taxon>Asteraceae</taxon>
        <taxon>Asteroideae</taxon>
        <taxon>Heliantheae alliance</taxon>
        <taxon>Heliantheae</taxon>
        <taxon>Helianthus</taxon>
    </lineage>
</organism>
<gene>
    <name evidence="2" type="ORF">HannXRQ_Chr03g0089841</name>
</gene>
<evidence type="ECO:0000313" key="3">
    <source>
        <dbReference type="Proteomes" id="UP000215914"/>
    </source>
</evidence>
<dbReference type="Proteomes" id="UP000215914">
    <property type="component" value="Chromosome 3"/>
</dbReference>
<protein>
    <submittedName>
        <fullName evidence="2">Uncharacterized protein</fullName>
    </submittedName>
</protein>
<dbReference type="InParanoid" id="A0A251VBA8"/>
<evidence type="ECO:0000256" key="1">
    <source>
        <dbReference type="SAM" id="Phobius"/>
    </source>
</evidence>
<reference evidence="3" key="1">
    <citation type="journal article" date="2017" name="Nature">
        <title>The sunflower genome provides insights into oil metabolism, flowering and Asterid evolution.</title>
        <authorList>
            <person name="Badouin H."/>
            <person name="Gouzy J."/>
            <person name="Grassa C.J."/>
            <person name="Murat F."/>
            <person name="Staton S.E."/>
            <person name="Cottret L."/>
            <person name="Lelandais-Briere C."/>
            <person name="Owens G.L."/>
            <person name="Carrere S."/>
            <person name="Mayjonade B."/>
            <person name="Legrand L."/>
            <person name="Gill N."/>
            <person name="Kane N.C."/>
            <person name="Bowers J.E."/>
            <person name="Hubner S."/>
            <person name="Bellec A."/>
            <person name="Berard A."/>
            <person name="Berges H."/>
            <person name="Blanchet N."/>
            <person name="Boniface M.C."/>
            <person name="Brunel D."/>
            <person name="Catrice O."/>
            <person name="Chaidir N."/>
            <person name="Claudel C."/>
            <person name="Donnadieu C."/>
            <person name="Faraut T."/>
            <person name="Fievet G."/>
            <person name="Helmstetter N."/>
            <person name="King M."/>
            <person name="Knapp S.J."/>
            <person name="Lai Z."/>
            <person name="Le Paslier M.C."/>
            <person name="Lippi Y."/>
            <person name="Lorenzon L."/>
            <person name="Mandel J.R."/>
            <person name="Marage G."/>
            <person name="Marchand G."/>
            <person name="Marquand E."/>
            <person name="Bret-Mestries E."/>
            <person name="Morien E."/>
            <person name="Nambeesan S."/>
            <person name="Nguyen T."/>
            <person name="Pegot-Espagnet P."/>
            <person name="Pouilly N."/>
            <person name="Raftis F."/>
            <person name="Sallet E."/>
            <person name="Schiex T."/>
            <person name="Thomas J."/>
            <person name="Vandecasteele C."/>
            <person name="Vares D."/>
            <person name="Vear F."/>
            <person name="Vautrin S."/>
            <person name="Crespi M."/>
            <person name="Mangin B."/>
            <person name="Burke J.M."/>
            <person name="Salse J."/>
            <person name="Munos S."/>
            <person name="Vincourt P."/>
            <person name="Rieseberg L.H."/>
            <person name="Langlade N.B."/>
        </authorList>
    </citation>
    <scope>NUCLEOTIDE SEQUENCE [LARGE SCALE GENOMIC DNA]</scope>
    <source>
        <strain evidence="3">cv. SF193</strain>
    </source>
</reference>
<keyword evidence="3" id="KW-1185">Reference proteome</keyword>
<keyword evidence="1" id="KW-0812">Transmembrane</keyword>
<dbReference type="AlphaFoldDB" id="A0A251VBA8"/>
<name>A0A251VBA8_HELAN</name>
<feature type="transmembrane region" description="Helical" evidence="1">
    <location>
        <begin position="38"/>
        <end position="59"/>
    </location>
</feature>
<dbReference type="EMBL" id="CM007892">
    <property type="protein sequence ID" value="OTG32724.1"/>
    <property type="molecule type" value="Genomic_DNA"/>
</dbReference>
<accession>A0A251VBA8</accession>
<sequence length="61" mass="6694">MHFSASLHPNSSSRERQNFDRNWAESFAEKGVLGIAPALAYIVFGVVTRLSPASVFIVAGW</sequence>
<proteinExistence type="predicted"/>
<keyword evidence="1" id="KW-0472">Membrane</keyword>
<evidence type="ECO:0000313" key="2">
    <source>
        <dbReference type="EMBL" id="OTG32724.1"/>
    </source>
</evidence>
<keyword evidence="1" id="KW-1133">Transmembrane helix</keyword>